<dbReference type="OrthoDB" id="10305799at2759"/>
<dbReference type="GeneID" id="6081471"/>
<dbReference type="Proteomes" id="UP000001194">
    <property type="component" value="Unassembled WGS sequence"/>
</dbReference>
<accession>B0DPM0</accession>
<sequence length="134" mass="14356">MSLITISAIVKADASFAFPPYGLPTNKNISVQKTTTTGQYQITYDGVFASMPVVTVTQAWLGTLGSSGGSAYDNAVVNEITKFLDKAYTTMKVGGGDGHGQWRSFTVVLTGYQNVDKKEGEAGTGTLLNFYFNF</sequence>
<proteinExistence type="predicted"/>
<name>B0DPM0_LACBS</name>
<gene>
    <name evidence="1" type="ORF">LACBIDRAFT_331486</name>
</gene>
<dbReference type="RefSeq" id="XP_001885931.1">
    <property type="nucleotide sequence ID" value="XM_001885896.1"/>
</dbReference>
<protein>
    <submittedName>
        <fullName evidence="1">Predicted protein</fullName>
    </submittedName>
</protein>
<keyword evidence="2" id="KW-1185">Reference proteome</keyword>
<dbReference type="KEGG" id="lbc:LACBIDRAFT_331486"/>
<dbReference type="HOGENOM" id="CLU_146168_0_0_1"/>
<evidence type="ECO:0000313" key="1">
    <source>
        <dbReference type="EMBL" id="EDR03475.1"/>
    </source>
</evidence>
<reference evidence="1 2" key="1">
    <citation type="journal article" date="2008" name="Nature">
        <title>The genome of Laccaria bicolor provides insights into mycorrhizal symbiosis.</title>
        <authorList>
            <person name="Martin F."/>
            <person name="Aerts A."/>
            <person name="Ahren D."/>
            <person name="Brun A."/>
            <person name="Danchin E.G.J."/>
            <person name="Duchaussoy F."/>
            <person name="Gibon J."/>
            <person name="Kohler A."/>
            <person name="Lindquist E."/>
            <person name="Pereda V."/>
            <person name="Salamov A."/>
            <person name="Shapiro H.J."/>
            <person name="Wuyts J."/>
            <person name="Blaudez D."/>
            <person name="Buee M."/>
            <person name="Brokstein P."/>
            <person name="Canbaeck B."/>
            <person name="Cohen D."/>
            <person name="Courty P.E."/>
            <person name="Coutinho P.M."/>
            <person name="Delaruelle C."/>
            <person name="Detter J.C."/>
            <person name="Deveau A."/>
            <person name="DiFazio S."/>
            <person name="Duplessis S."/>
            <person name="Fraissinet-Tachet L."/>
            <person name="Lucic E."/>
            <person name="Frey-Klett P."/>
            <person name="Fourrey C."/>
            <person name="Feussner I."/>
            <person name="Gay G."/>
            <person name="Grimwood J."/>
            <person name="Hoegger P.J."/>
            <person name="Jain P."/>
            <person name="Kilaru S."/>
            <person name="Labbe J."/>
            <person name="Lin Y.C."/>
            <person name="Legue V."/>
            <person name="Le Tacon F."/>
            <person name="Marmeisse R."/>
            <person name="Melayah D."/>
            <person name="Montanini B."/>
            <person name="Muratet M."/>
            <person name="Nehls U."/>
            <person name="Niculita-Hirzel H."/>
            <person name="Oudot-Le Secq M.P."/>
            <person name="Peter M."/>
            <person name="Quesneville H."/>
            <person name="Rajashekar B."/>
            <person name="Reich M."/>
            <person name="Rouhier N."/>
            <person name="Schmutz J."/>
            <person name="Yin T."/>
            <person name="Chalot M."/>
            <person name="Henrissat B."/>
            <person name="Kuees U."/>
            <person name="Lucas S."/>
            <person name="Van de Peer Y."/>
            <person name="Podila G.K."/>
            <person name="Polle A."/>
            <person name="Pukkila P.J."/>
            <person name="Richardson P.M."/>
            <person name="Rouze P."/>
            <person name="Sanders I.R."/>
            <person name="Stajich J.E."/>
            <person name="Tunlid A."/>
            <person name="Tuskan G."/>
            <person name="Grigoriev I.V."/>
        </authorList>
    </citation>
    <scope>NUCLEOTIDE SEQUENCE [LARGE SCALE GENOMIC DNA]</scope>
    <source>
        <strain evidence="2">S238N-H82 / ATCC MYA-4686</strain>
    </source>
</reference>
<dbReference type="EMBL" id="DS547124">
    <property type="protein sequence ID" value="EDR03475.1"/>
    <property type="molecule type" value="Genomic_DNA"/>
</dbReference>
<dbReference type="InParanoid" id="B0DPM0"/>
<evidence type="ECO:0000313" key="2">
    <source>
        <dbReference type="Proteomes" id="UP000001194"/>
    </source>
</evidence>
<dbReference type="AlphaFoldDB" id="B0DPM0"/>
<organism evidence="2">
    <name type="scientific">Laccaria bicolor (strain S238N-H82 / ATCC MYA-4686)</name>
    <name type="common">Bicoloured deceiver</name>
    <name type="synonym">Laccaria laccata var. bicolor</name>
    <dbReference type="NCBI Taxonomy" id="486041"/>
    <lineage>
        <taxon>Eukaryota</taxon>
        <taxon>Fungi</taxon>
        <taxon>Dikarya</taxon>
        <taxon>Basidiomycota</taxon>
        <taxon>Agaricomycotina</taxon>
        <taxon>Agaricomycetes</taxon>
        <taxon>Agaricomycetidae</taxon>
        <taxon>Agaricales</taxon>
        <taxon>Agaricineae</taxon>
        <taxon>Hydnangiaceae</taxon>
        <taxon>Laccaria</taxon>
    </lineage>
</organism>